<dbReference type="GO" id="GO:0016989">
    <property type="term" value="F:sigma factor antagonist activity"/>
    <property type="evidence" value="ECO:0007669"/>
    <property type="project" value="TreeGrafter"/>
</dbReference>
<dbReference type="OrthoDB" id="700427at2"/>
<reference evidence="4 5" key="1">
    <citation type="submission" date="2018-10" db="EMBL/GenBank/DDBJ databases">
        <title>Sphingobacterium sp. M05W1-28.</title>
        <authorList>
            <person name="Cai H."/>
        </authorList>
    </citation>
    <scope>NUCLEOTIDE SEQUENCE [LARGE SCALE GENOMIC DNA]</scope>
    <source>
        <strain evidence="4 5">M05W1-28</strain>
    </source>
</reference>
<organism evidence="4 5">
    <name type="scientific">Sphingobacterium puteale</name>
    <dbReference type="NCBI Taxonomy" id="2420510"/>
    <lineage>
        <taxon>Bacteria</taxon>
        <taxon>Pseudomonadati</taxon>
        <taxon>Bacteroidota</taxon>
        <taxon>Sphingobacteriia</taxon>
        <taxon>Sphingobacteriales</taxon>
        <taxon>Sphingobacteriaceae</taxon>
        <taxon>Sphingobacterium</taxon>
    </lineage>
</organism>
<dbReference type="AlphaFoldDB" id="A0A420VVG3"/>
<dbReference type="Gene3D" id="3.55.50.30">
    <property type="match status" value="1"/>
</dbReference>
<gene>
    <name evidence="4" type="ORF">D7322_17485</name>
</gene>
<name>A0A420VVG3_9SPHI</name>
<dbReference type="Pfam" id="PF16344">
    <property type="entry name" value="FecR_C"/>
    <property type="match status" value="1"/>
</dbReference>
<keyword evidence="1" id="KW-1133">Transmembrane helix</keyword>
<feature type="transmembrane region" description="Helical" evidence="1">
    <location>
        <begin position="75"/>
        <end position="95"/>
    </location>
</feature>
<dbReference type="Pfam" id="PF04773">
    <property type="entry name" value="FecR"/>
    <property type="match status" value="1"/>
</dbReference>
<dbReference type="PANTHER" id="PTHR30273:SF2">
    <property type="entry name" value="PROTEIN FECR"/>
    <property type="match status" value="1"/>
</dbReference>
<dbReference type="RefSeq" id="WP_121125540.1">
    <property type="nucleotide sequence ID" value="NZ_RBWS01000013.1"/>
</dbReference>
<evidence type="ECO:0000259" key="3">
    <source>
        <dbReference type="Pfam" id="PF16344"/>
    </source>
</evidence>
<dbReference type="Proteomes" id="UP000282423">
    <property type="component" value="Unassembled WGS sequence"/>
</dbReference>
<evidence type="ECO:0000259" key="2">
    <source>
        <dbReference type="Pfam" id="PF04773"/>
    </source>
</evidence>
<dbReference type="Gene3D" id="2.60.120.1440">
    <property type="match status" value="1"/>
</dbReference>
<keyword evidence="1" id="KW-0472">Membrane</keyword>
<dbReference type="EMBL" id="RBWS01000013">
    <property type="protein sequence ID" value="RKO70302.1"/>
    <property type="molecule type" value="Genomic_DNA"/>
</dbReference>
<dbReference type="PIRSF" id="PIRSF018266">
    <property type="entry name" value="FecR"/>
    <property type="match status" value="1"/>
</dbReference>
<evidence type="ECO:0000256" key="1">
    <source>
        <dbReference type="SAM" id="Phobius"/>
    </source>
</evidence>
<dbReference type="InterPro" id="IPR006860">
    <property type="entry name" value="FecR"/>
</dbReference>
<evidence type="ECO:0000313" key="5">
    <source>
        <dbReference type="Proteomes" id="UP000282423"/>
    </source>
</evidence>
<proteinExistence type="predicted"/>
<keyword evidence="1" id="KW-0812">Transmembrane</keyword>
<feature type="domain" description="Protein FecR C-terminal" evidence="3">
    <location>
        <begin position="258"/>
        <end position="324"/>
    </location>
</feature>
<accession>A0A420VVG3</accession>
<dbReference type="PANTHER" id="PTHR30273">
    <property type="entry name" value="PERIPLASMIC SIGNAL SENSOR AND SIGMA FACTOR ACTIVATOR FECR-RELATED"/>
    <property type="match status" value="1"/>
</dbReference>
<dbReference type="InterPro" id="IPR012373">
    <property type="entry name" value="Ferrdict_sens_TM"/>
</dbReference>
<protein>
    <submittedName>
        <fullName evidence="4">DUF4974 domain-containing protein</fullName>
    </submittedName>
</protein>
<evidence type="ECO:0000313" key="4">
    <source>
        <dbReference type="EMBL" id="RKO70302.1"/>
    </source>
</evidence>
<sequence>MNIENFKRIIQDYLQGKLTERESEQVDSWYQSITEEDINPFHDAAHRHAVKDELSKRLVPTLRAERKSAVRIQRFRWLSAAAAILLLGISSLLFLRNHQQALPSRKILAEMQLTQTVTKAGELREIFLPDGTSVFLNGNTQIRYDKINYGKSRAIFLDRGEAFFKVKRDTLHPFTIASGAVSVTVLGTSFNVNRSQASGQVTVEVKTGRVKVFAEENGEQRILTWGKAARYSLAKKYFEIFDQNPNTVNLWTQGGMLLNNVGFNALKEIIYNRYGVVLIADNLDTDKFNYSLMIPQVESLDQVLTMICTIHQIKFRREKNEIILHK</sequence>
<dbReference type="InterPro" id="IPR032508">
    <property type="entry name" value="FecR_C"/>
</dbReference>
<feature type="domain" description="FecR protein" evidence="2">
    <location>
        <begin position="117"/>
        <end position="211"/>
    </location>
</feature>
<comment type="caution">
    <text evidence="4">The sequence shown here is derived from an EMBL/GenBank/DDBJ whole genome shotgun (WGS) entry which is preliminary data.</text>
</comment>
<keyword evidence="5" id="KW-1185">Reference proteome</keyword>